<dbReference type="PANTHER" id="PTHR43908">
    <property type="entry name" value="AT29763P-RELATED"/>
    <property type="match status" value="1"/>
</dbReference>
<dbReference type="GO" id="GO:0005789">
    <property type="term" value="C:endoplasmic reticulum membrane"/>
    <property type="evidence" value="ECO:0007669"/>
    <property type="project" value="UniProtKB-SubCell"/>
</dbReference>
<evidence type="ECO:0000256" key="1">
    <source>
        <dbReference type="ARBA" id="ARBA00004389"/>
    </source>
</evidence>
<keyword evidence="5 7" id="KW-0472">Membrane</keyword>
<dbReference type="Gene3D" id="1.10.287.110">
    <property type="entry name" value="DnaJ domain"/>
    <property type="match status" value="1"/>
</dbReference>
<evidence type="ECO:0000259" key="8">
    <source>
        <dbReference type="PROSITE" id="PS50076"/>
    </source>
</evidence>
<dbReference type="PRINTS" id="PR00625">
    <property type="entry name" value="JDOMAIN"/>
</dbReference>
<keyword evidence="3" id="KW-0256">Endoplasmic reticulum</keyword>
<keyword evidence="10" id="KW-1185">Reference proteome</keyword>
<name>A0A0W4ZWC8_PNEJ7</name>
<feature type="domain" description="J" evidence="8">
    <location>
        <begin position="119"/>
        <end position="183"/>
    </location>
</feature>
<dbReference type="PANTHER" id="PTHR43908:SF3">
    <property type="entry name" value="AT29763P-RELATED"/>
    <property type="match status" value="1"/>
</dbReference>
<gene>
    <name evidence="9" type="ORF">T551_00161</name>
</gene>
<evidence type="ECO:0000256" key="7">
    <source>
        <dbReference type="SAM" id="Phobius"/>
    </source>
</evidence>
<dbReference type="PROSITE" id="PS50076">
    <property type="entry name" value="DNAJ_2"/>
    <property type="match status" value="1"/>
</dbReference>
<dbReference type="GO" id="GO:0071218">
    <property type="term" value="P:cellular response to misfolded protein"/>
    <property type="evidence" value="ECO:0007669"/>
    <property type="project" value="TreeGrafter"/>
</dbReference>
<dbReference type="InterPro" id="IPR036869">
    <property type="entry name" value="J_dom_sf"/>
</dbReference>
<dbReference type="PROSITE" id="PS00636">
    <property type="entry name" value="DNAJ_1"/>
    <property type="match status" value="1"/>
</dbReference>
<evidence type="ECO:0000313" key="10">
    <source>
        <dbReference type="Proteomes" id="UP000053447"/>
    </source>
</evidence>
<dbReference type="GeneID" id="28938683"/>
<feature type="compositionally biased region" description="Polar residues" evidence="6">
    <location>
        <begin position="86"/>
        <end position="96"/>
    </location>
</feature>
<accession>A0A0W4ZWC8</accession>
<comment type="subcellular location">
    <subcellularLocation>
        <location evidence="1">Endoplasmic reticulum membrane</location>
        <topology evidence="1">Single-pass membrane protein</topology>
    </subcellularLocation>
</comment>
<dbReference type="InterPro" id="IPR018253">
    <property type="entry name" value="DnaJ_domain_CS"/>
</dbReference>
<evidence type="ECO:0000256" key="3">
    <source>
        <dbReference type="ARBA" id="ARBA00022824"/>
    </source>
</evidence>
<evidence type="ECO:0000256" key="6">
    <source>
        <dbReference type="SAM" id="MobiDB-lite"/>
    </source>
</evidence>
<reference evidence="10" key="1">
    <citation type="journal article" date="2016" name="Nat. Commun.">
        <title>Genome analysis of three Pneumocystis species reveals adaptation mechanisms to life exclusively in mammalian hosts.</title>
        <authorList>
            <person name="Ma L."/>
            <person name="Chen Z."/>
            <person name="Huang D.W."/>
            <person name="Kutty G."/>
            <person name="Ishihara M."/>
            <person name="Wang H."/>
            <person name="Abouelleil A."/>
            <person name="Bishop L."/>
            <person name="Davey E."/>
            <person name="Deng R."/>
            <person name="Deng X."/>
            <person name="Fan L."/>
            <person name="Fantoni G."/>
            <person name="Fitzgerald M."/>
            <person name="Gogineni E."/>
            <person name="Goldberg J.M."/>
            <person name="Handley G."/>
            <person name="Hu X."/>
            <person name="Huber C."/>
            <person name="Jiao X."/>
            <person name="Jones K."/>
            <person name="Levin J.Z."/>
            <person name="Liu Y."/>
            <person name="Macdonald P."/>
            <person name="Melnikov A."/>
            <person name="Raley C."/>
            <person name="Sassi M."/>
            <person name="Sherman B.T."/>
            <person name="Song X."/>
            <person name="Sykes S."/>
            <person name="Tran B."/>
            <person name="Walsh L."/>
            <person name="Xia Y."/>
            <person name="Yang J."/>
            <person name="Young S."/>
            <person name="Zeng Q."/>
            <person name="Zheng X."/>
            <person name="Stephens R."/>
            <person name="Nusbaum C."/>
            <person name="Birren B.W."/>
            <person name="Azadi P."/>
            <person name="Lempicki R.A."/>
            <person name="Cuomo C.A."/>
            <person name="Kovacs J.A."/>
        </authorList>
    </citation>
    <scope>NUCLEOTIDE SEQUENCE [LARGE SCALE GENOMIC DNA]</scope>
    <source>
        <strain evidence="10">RU7</strain>
    </source>
</reference>
<dbReference type="Pfam" id="PF00226">
    <property type="entry name" value="DnaJ"/>
    <property type="match status" value="1"/>
</dbReference>
<dbReference type="VEuPathDB" id="FungiDB:T551_00161"/>
<proteinExistence type="predicted"/>
<dbReference type="Proteomes" id="UP000053447">
    <property type="component" value="Unassembled WGS sequence"/>
</dbReference>
<comment type="caution">
    <text evidence="9">The sequence shown here is derived from an EMBL/GenBank/DDBJ whole genome shotgun (WGS) entry which is preliminary data.</text>
</comment>
<feature type="region of interest" description="Disordered" evidence="6">
    <location>
        <begin position="55"/>
        <end position="109"/>
    </location>
</feature>
<dbReference type="Pfam" id="PF09320">
    <property type="entry name" value="DUF1977"/>
    <property type="match status" value="1"/>
</dbReference>
<sequence length="410" mass="45844">MEVNKDEAERCLEIARKKWNQGDREGAIKFSKKSLSLFFLQEAEDFLAFIESSKASSSPHLNGFGSSGGKTSPNASETFEKKSKQSKASETTNNSSGKRHYTPKQKEVVDRVRKCKHTAYYEILDIKKTADDAEIKKSYRKLALLLHPDKNAVPGADEAFKLISRAFQVLSDPQKRAAYDQYGDDLGSRTGGMGSAGFSRATGGLFGEEIDPQDLFNMFFGGGSGFAFSSTNPFVASFGGPQIRVHHFDGLGRRSGSNRHQGQAGLGTFGISTLIQLLPFIIVVFFSILSSFAGFFNSAFSFFGSGMPSYSLTPSPPFTEARYTYYHHIPYFVDPLKVSSLSQVKLSRLDKKVEVNYINALRVNCEYEIEERKRRMEQAYGFFRVDKEAYEKAKNMVQVSCNRLRELGIR</sequence>
<dbReference type="FunFam" id="1.10.287.110:FF:000070">
    <property type="entry name" value="Endoplasmic reticulum protein, putative"/>
    <property type="match status" value="1"/>
</dbReference>
<dbReference type="InterPro" id="IPR001623">
    <property type="entry name" value="DnaJ_domain"/>
</dbReference>
<evidence type="ECO:0000256" key="4">
    <source>
        <dbReference type="ARBA" id="ARBA00022989"/>
    </source>
</evidence>
<dbReference type="EMBL" id="LFWA01000001">
    <property type="protein sequence ID" value="KTW32676.1"/>
    <property type="molecule type" value="Genomic_DNA"/>
</dbReference>
<protein>
    <recommendedName>
        <fullName evidence="8">J domain-containing protein</fullName>
    </recommendedName>
</protein>
<evidence type="ECO:0000256" key="2">
    <source>
        <dbReference type="ARBA" id="ARBA00022692"/>
    </source>
</evidence>
<keyword evidence="2 7" id="KW-0812">Transmembrane</keyword>
<dbReference type="STRING" id="1408657.A0A0W4ZWC8"/>
<dbReference type="RefSeq" id="XP_018231368.1">
    <property type="nucleotide sequence ID" value="XM_018372428.1"/>
</dbReference>
<dbReference type="SMART" id="SM00271">
    <property type="entry name" value="DnaJ"/>
    <property type="match status" value="1"/>
</dbReference>
<dbReference type="GO" id="GO:0030544">
    <property type="term" value="F:Hsp70 protein binding"/>
    <property type="evidence" value="ECO:0007669"/>
    <property type="project" value="TreeGrafter"/>
</dbReference>
<dbReference type="OrthoDB" id="1507364at2759"/>
<dbReference type="eggNOG" id="KOG0714">
    <property type="taxonomic scope" value="Eukaryota"/>
</dbReference>
<keyword evidence="4 7" id="KW-1133">Transmembrane helix</keyword>
<evidence type="ECO:0000313" key="9">
    <source>
        <dbReference type="EMBL" id="KTW32676.1"/>
    </source>
</evidence>
<feature type="transmembrane region" description="Helical" evidence="7">
    <location>
        <begin position="277"/>
        <end position="303"/>
    </location>
</feature>
<dbReference type="AlphaFoldDB" id="A0A0W4ZWC8"/>
<dbReference type="CDD" id="cd06257">
    <property type="entry name" value="DnaJ"/>
    <property type="match status" value="1"/>
</dbReference>
<dbReference type="InterPro" id="IPR051100">
    <property type="entry name" value="DnaJ_subfamily_B/C"/>
</dbReference>
<evidence type="ECO:0000256" key="5">
    <source>
        <dbReference type="ARBA" id="ARBA00023136"/>
    </source>
</evidence>
<dbReference type="InterPro" id="IPR015399">
    <property type="entry name" value="DUF1977_DnaJ-like"/>
</dbReference>
<organism evidence="9 10">
    <name type="scientific">Pneumocystis jirovecii (strain RU7)</name>
    <name type="common">Human pneumocystis pneumonia agent</name>
    <dbReference type="NCBI Taxonomy" id="1408657"/>
    <lineage>
        <taxon>Eukaryota</taxon>
        <taxon>Fungi</taxon>
        <taxon>Dikarya</taxon>
        <taxon>Ascomycota</taxon>
        <taxon>Taphrinomycotina</taxon>
        <taxon>Pneumocystomycetes</taxon>
        <taxon>Pneumocystaceae</taxon>
        <taxon>Pneumocystis</taxon>
    </lineage>
</organism>
<dbReference type="SUPFAM" id="SSF46565">
    <property type="entry name" value="Chaperone J-domain"/>
    <property type="match status" value="1"/>
</dbReference>